<evidence type="ECO:0000256" key="4">
    <source>
        <dbReference type="ARBA" id="ARBA00022692"/>
    </source>
</evidence>
<keyword evidence="11" id="KW-0325">Glycoprotein</keyword>
<evidence type="ECO:0000256" key="5">
    <source>
        <dbReference type="ARBA" id="ARBA00022737"/>
    </source>
</evidence>
<feature type="domain" description="ABC transmembrane type-1" evidence="15">
    <location>
        <begin position="780"/>
        <end position="1069"/>
    </location>
</feature>
<evidence type="ECO:0000256" key="12">
    <source>
        <dbReference type="SAM" id="MobiDB-lite"/>
    </source>
</evidence>
<feature type="transmembrane region" description="Helical" evidence="13">
    <location>
        <begin position="1008"/>
        <end position="1026"/>
    </location>
</feature>
<feature type="transmembrane region" description="Helical" evidence="13">
    <location>
        <begin position="900"/>
        <end position="918"/>
    </location>
</feature>
<keyword evidence="3" id="KW-0813">Transport</keyword>
<keyword evidence="9 13" id="KW-1133">Transmembrane helix</keyword>
<dbReference type="STRING" id="50429.A0A2B4SKX2"/>
<dbReference type="FunFam" id="1.20.1560.10:FF:000121">
    <property type="entry name" value="ABC transporter B family member 9"/>
    <property type="match status" value="1"/>
</dbReference>
<dbReference type="InterPro" id="IPR017871">
    <property type="entry name" value="ABC_transporter-like_CS"/>
</dbReference>
<evidence type="ECO:0000256" key="3">
    <source>
        <dbReference type="ARBA" id="ARBA00022448"/>
    </source>
</evidence>
<keyword evidence="7" id="KW-0067">ATP-binding</keyword>
<feature type="compositionally biased region" description="Basic and acidic residues" evidence="12">
    <location>
        <begin position="47"/>
        <end position="72"/>
    </location>
</feature>
<feature type="transmembrane region" description="Helical" evidence="13">
    <location>
        <begin position="776"/>
        <end position="801"/>
    </location>
</feature>
<dbReference type="PROSITE" id="PS00211">
    <property type="entry name" value="ABC_TRANSPORTER_1"/>
    <property type="match status" value="2"/>
</dbReference>
<evidence type="ECO:0000256" key="7">
    <source>
        <dbReference type="ARBA" id="ARBA00022840"/>
    </source>
</evidence>
<sequence length="1349" mass="147756">MDGIEGAYRPRSESGEVKNLSDFEVKITPDTMNGSHVTNGRANMAVEIKDEGAENKDESVDKDKKGKKEKEEKPPVVPLLKLFRFSDKLDVLLMVLGTISSIGHGAAVPLQFIIFGDLINSFINFDKFKSDTNTKPFDLEGEMTQFALYYVYLAIGNIVVAYGQMAFWSLTATRQVKKMRLAFFQSVLKQDIGWFDTTDPGELNSRLTEDLDKVNDGIGQKIGMFLQAITIVLVGFIMGFVYGWKLTLVIIAVSPLLVIAGGLMAKMLSSITTKELDAYAKAGSIAEEVLSSIRTVAAFGGERKEIERYSSHLGEARDFGTKKGLMSGFGLGFFQVIMFGSYALAFWYGAKLIIDEEMNGGDLLIVFFSVMFGAMQLGQAGPNFESIATAQGAAYKVFLVIDRIPPIDSSSTDGEVLDHSSFKGNIHFNNIEFSYPSRPDIKTLNGLDLAVESGQTVALVGESGCGKSTVVKLLQRFYDPTGGEVTVDGFNICNLNLKWLREQIGIVSQEPILFATTIAENIRYGKDGVTQDDVERATKMANAHDFIKKLPQGYDTLVGERGTQLSGGQKQRIAIARALVKDPRILLLDEATSALDSESESIVQAALDKARQGRTTIVIAHRLSTVQNADVIAAIQDGVVVEKGSHNELMETDGVYHQLVTLQTFEKDEDYEEIVYDNNKTEDIEEKEQTAAVNFMRSMSHMSSDSEHEDTELERKLSRRASQRLSAKRRGSSAFDRPTSAKSVGKNDKDDKEKIVEEEVEPAPVMRIIKLNTTEWPYLVLGSVAGAINGLFPFAFALVLSEILEVFTLHDKGEMKKQSEFWSLMFLAIGVASFVANVIQSFMFAKSGELLTLRLRKMAFEAILRQDMSYFDDPLHSTGALTTALGTHASAVKGAAGSRLGTVAMALSTAIACLVYAFVNGWKLTLVVLAFIPILVVASTIQMRVFVGGKVSDDGEDEFAQSGKIAVETIENIRTVASLGRETTFYNDYSRALVGPFKKAMKRAHLQGASFGLSEAFMFFANAVAFRYGGYLVVKGEMDMDEVMKVVLSILMGGFMLGQVSALSPDYEKAKIAAARLFKLFDRKSLVDSSSQDGLTPNSMTGTIQLRSVRFRYPTRQNVKVLRGLTLSVQKGQKLALVGSSGCGKSTIVSLLERFYDAEDGEVAIDGNNVRTLNIQWLRSHIGIVSQEPILFGCSIADNIAYGDNSRQVSQDEIEAAAKSANIHSFINSLPMGYNTLVGDKGTLISGGQKQRIAIARALIRNPHILLLDEATSALDTESEKVVQQALDAASEGRTAIIIAHRLSTVQNADIIAVIHHGRVAEQGTHQELLNQKGVYYSLVTAQMQNTNN</sequence>
<dbReference type="InterPro" id="IPR039421">
    <property type="entry name" value="Type_1_exporter"/>
</dbReference>
<feature type="domain" description="ABC transporter" evidence="14">
    <location>
        <begin position="1104"/>
        <end position="1342"/>
    </location>
</feature>
<dbReference type="SMART" id="SM00382">
    <property type="entry name" value="AAA"/>
    <property type="match status" value="2"/>
</dbReference>
<comment type="subcellular location">
    <subcellularLocation>
        <location evidence="1">Membrane</location>
        <topology evidence="1">Multi-pass membrane protein</topology>
    </subcellularLocation>
</comment>
<comment type="similarity">
    <text evidence="2">Belongs to the ABC transporter superfamily. ABCB family. Multidrug resistance exporter (TC 3.A.1.201) subfamily.</text>
</comment>
<dbReference type="FunFam" id="3.40.50.300:FF:000479">
    <property type="entry name" value="Multidrug resistance protein 1A"/>
    <property type="match status" value="1"/>
</dbReference>
<feature type="domain" description="ABC transmembrane type-1" evidence="15">
    <location>
        <begin position="95"/>
        <end position="389"/>
    </location>
</feature>
<evidence type="ECO:0000256" key="8">
    <source>
        <dbReference type="ARBA" id="ARBA00022967"/>
    </source>
</evidence>
<feature type="region of interest" description="Disordered" evidence="12">
    <location>
        <begin position="46"/>
        <end position="72"/>
    </location>
</feature>
<dbReference type="GO" id="GO:0015421">
    <property type="term" value="F:ABC-type oligopeptide transporter activity"/>
    <property type="evidence" value="ECO:0007669"/>
    <property type="project" value="TreeGrafter"/>
</dbReference>
<feature type="transmembrane region" description="Helical" evidence="13">
    <location>
        <begin position="147"/>
        <end position="170"/>
    </location>
</feature>
<feature type="region of interest" description="Disordered" evidence="12">
    <location>
        <begin position="1"/>
        <end position="20"/>
    </location>
</feature>
<dbReference type="PROSITE" id="PS50893">
    <property type="entry name" value="ABC_TRANSPORTER_2"/>
    <property type="match status" value="2"/>
</dbReference>
<dbReference type="EMBL" id="LSMT01000057">
    <property type="protein sequence ID" value="PFX30016.1"/>
    <property type="molecule type" value="Genomic_DNA"/>
</dbReference>
<evidence type="ECO:0000256" key="1">
    <source>
        <dbReference type="ARBA" id="ARBA00004141"/>
    </source>
</evidence>
<keyword evidence="10 13" id="KW-0472">Membrane</keyword>
<dbReference type="GO" id="GO:0016887">
    <property type="term" value="F:ATP hydrolysis activity"/>
    <property type="evidence" value="ECO:0007669"/>
    <property type="project" value="InterPro"/>
</dbReference>
<dbReference type="Proteomes" id="UP000225706">
    <property type="component" value="Unassembled WGS sequence"/>
</dbReference>
<dbReference type="InterPro" id="IPR011527">
    <property type="entry name" value="ABC1_TM_dom"/>
</dbReference>
<organism evidence="16 17">
    <name type="scientific">Stylophora pistillata</name>
    <name type="common">Smooth cauliflower coral</name>
    <dbReference type="NCBI Taxonomy" id="50429"/>
    <lineage>
        <taxon>Eukaryota</taxon>
        <taxon>Metazoa</taxon>
        <taxon>Cnidaria</taxon>
        <taxon>Anthozoa</taxon>
        <taxon>Hexacorallia</taxon>
        <taxon>Scleractinia</taxon>
        <taxon>Astrocoeniina</taxon>
        <taxon>Pocilloporidae</taxon>
        <taxon>Stylophora</taxon>
    </lineage>
</organism>
<evidence type="ECO:0000259" key="14">
    <source>
        <dbReference type="PROSITE" id="PS50893"/>
    </source>
</evidence>
<name>A0A2B4SKX2_STYPI</name>
<evidence type="ECO:0000256" key="6">
    <source>
        <dbReference type="ARBA" id="ARBA00022741"/>
    </source>
</evidence>
<dbReference type="PANTHER" id="PTHR43394:SF27">
    <property type="entry name" value="ATP-DEPENDENT TRANSLOCASE ABCB1-LIKE"/>
    <property type="match status" value="1"/>
</dbReference>
<evidence type="ECO:0000256" key="9">
    <source>
        <dbReference type="ARBA" id="ARBA00022989"/>
    </source>
</evidence>
<dbReference type="PANTHER" id="PTHR43394">
    <property type="entry name" value="ATP-DEPENDENT PERMEASE MDL1, MITOCHONDRIAL"/>
    <property type="match status" value="1"/>
</dbReference>
<keyword evidence="8" id="KW-1278">Translocase</keyword>
<dbReference type="SUPFAM" id="SSF52540">
    <property type="entry name" value="P-loop containing nucleoside triphosphate hydrolases"/>
    <property type="match status" value="2"/>
</dbReference>
<dbReference type="GO" id="GO:0090374">
    <property type="term" value="P:oligopeptide export from mitochondrion"/>
    <property type="evidence" value="ECO:0007669"/>
    <property type="project" value="TreeGrafter"/>
</dbReference>
<feature type="compositionally biased region" description="Basic and acidic residues" evidence="12">
    <location>
        <begin position="745"/>
        <end position="754"/>
    </location>
</feature>
<dbReference type="InterPro" id="IPR003439">
    <property type="entry name" value="ABC_transporter-like_ATP-bd"/>
</dbReference>
<dbReference type="CDD" id="cd03249">
    <property type="entry name" value="ABC_MTABC3_MDL1_MDL2"/>
    <property type="match status" value="2"/>
</dbReference>
<feature type="compositionally biased region" description="Basic residues" evidence="12">
    <location>
        <begin position="717"/>
        <end position="731"/>
    </location>
</feature>
<dbReference type="InterPro" id="IPR036640">
    <property type="entry name" value="ABC1_TM_sf"/>
</dbReference>
<keyword evidence="17" id="KW-1185">Reference proteome</keyword>
<protein>
    <submittedName>
        <fullName evidence="16">Multidrug resistance protein 1</fullName>
    </submittedName>
</protein>
<evidence type="ECO:0000256" key="2">
    <source>
        <dbReference type="ARBA" id="ARBA00007577"/>
    </source>
</evidence>
<feature type="transmembrane region" description="Helical" evidence="13">
    <location>
        <begin position="91"/>
        <end position="115"/>
    </location>
</feature>
<reference evidence="17" key="1">
    <citation type="journal article" date="2017" name="bioRxiv">
        <title>Comparative analysis of the genomes of Stylophora pistillata and Acropora digitifera provides evidence for extensive differences between species of corals.</title>
        <authorList>
            <person name="Voolstra C.R."/>
            <person name="Li Y."/>
            <person name="Liew Y.J."/>
            <person name="Baumgarten S."/>
            <person name="Zoccola D."/>
            <person name="Flot J.-F."/>
            <person name="Tambutte S."/>
            <person name="Allemand D."/>
            <person name="Aranda M."/>
        </authorList>
    </citation>
    <scope>NUCLEOTIDE SEQUENCE [LARGE SCALE GENOMIC DNA]</scope>
</reference>
<dbReference type="SMR" id="A0A2B4SKX2"/>
<dbReference type="GO" id="GO:0005743">
    <property type="term" value="C:mitochondrial inner membrane"/>
    <property type="evidence" value="ECO:0007669"/>
    <property type="project" value="TreeGrafter"/>
</dbReference>
<dbReference type="GO" id="GO:0005524">
    <property type="term" value="F:ATP binding"/>
    <property type="evidence" value="ECO:0007669"/>
    <property type="project" value="UniProtKB-KW"/>
</dbReference>
<dbReference type="Pfam" id="PF00005">
    <property type="entry name" value="ABC_tran"/>
    <property type="match status" value="2"/>
</dbReference>
<evidence type="ECO:0000313" key="16">
    <source>
        <dbReference type="EMBL" id="PFX30016.1"/>
    </source>
</evidence>
<feature type="transmembrane region" description="Helical" evidence="13">
    <location>
        <begin position="1046"/>
        <end position="1063"/>
    </location>
</feature>
<feature type="transmembrane region" description="Helical" evidence="13">
    <location>
        <begin position="248"/>
        <end position="265"/>
    </location>
</feature>
<dbReference type="FunFam" id="3.40.50.300:FF:000205">
    <property type="entry name" value="ABC transporter B family member 4"/>
    <property type="match status" value="1"/>
</dbReference>
<dbReference type="Gene3D" id="1.20.1560.10">
    <property type="entry name" value="ABC transporter type 1, transmembrane domain"/>
    <property type="match status" value="1"/>
</dbReference>
<feature type="transmembrane region" description="Helical" evidence="13">
    <location>
        <begin position="222"/>
        <end position="242"/>
    </location>
</feature>
<dbReference type="SUPFAM" id="SSF90123">
    <property type="entry name" value="ABC transporter transmembrane region"/>
    <property type="match status" value="2"/>
</dbReference>
<dbReference type="Pfam" id="PF00664">
    <property type="entry name" value="ABC_membrane"/>
    <property type="match status" value="2"/>
</dbReference>
<dbReference type="FunFam" id="1.20.1560.10:FF:000018">
    <property type="entry name" value="ATP-binding cassette subfamily B member 11"/>
    <property type="match status" value="1"/>
</dbReference>
<keyword evidence="5" id="KW-0677">Repeat</keyword>
<dbReference type="PROSITE" id="PS50929">
    <property type="entry name" value="ABC_TM1F"/>
    <property type="match status" value="2"/>
</dbReference>
<gene>
    <name evidence="16" type="primary">ABCB1</name>
    <name evidence="16" type="ORF">AWC38_SpisGene5236</name>
</gene>
<evidence type="ECO:0000259" key="15">
    <source>
        <dbReference type="PROSITE" id="PS50929"/>
    </source>
</evidence>
<proteinExistence type="inferred from homology"/>
<evidence type="ECO:0000256" key="13">
    <source>
        <dbReference type="SAM" id="Phobius"/>
    </source>
</evidence>
<evidence type="ECO:0000256" key="10">
    <source>
        <dbReference type="ARBA" id="ARBA00023136"/>
    </source>
</evidence>
<evidence type="ECO:0000256" key="11">
    <source>
        <dbReference type="ARBA" id="ARBA00023180"/>
    </source>
</evidence>
<feature type="domain" description="ABC transporter" evidence="14">
    <location>
        <begin position="426"/>
        <end position="662"/>
    </location>
</feature>
<comment type="caution">
    <text evidence="16">The sequence shown here is derived from an EMBL/GenBank/DDBJ whole genome shotgun (WGS) entry which is preliminary data.</text>
</comment>
<dbReference type="InterPro" id="IPR003593">
    <property type="entry name" value="AAA+_ATPase"/>
</dbReference>
<dbReference type="InterPro" id="IPR027417">
    <property type="entry name" value="P-loop_NTPase"/>
</dbReference>
<dbReference type="CDD" id="cd18578">
    <property type="entry name" value="ABC_6TM_Pgp_ABCB1_D2_like"/>
    <property type="match status" value="1"/>
</dbReference>
<keyword evidence="6" id="KW-0547">Nucleotide-binding</keyword>
<keyword evidence="4 13" id="KW-0812">Transmembrane</keyword>
<feature type="transmembrane region" description="Helical" evidence="13">
    <location>
        <begin position="821"/>
        <end position="845"/>
    </location>
</feature>
<evidence type="ECO:0000313" key="17">
    <source>
        <dbReference type="Proteomes" id="UP000225706"/>
    </source>
</evidence>
<accession>A0A2B4SKX2</accession>
<dbReference type="OrthoDB" id="6500128at2759"/>
<dbReference type="CDD" id="cd18577">
    <property type="entry name" value="ABC_6TM_Pgp_ABCB1_D1_like"/>
    <property type="match status" value="1"/>
</dbReference>
<feature type="region of interest" description="Disordered" evidence="12">
    <location>
        <begin position="698"/>
        <end position="754"/>
    </location>
</feature>
<feature type="transmembrane region" description="Helical" evidence="13">
    <location>
        <begin position="924"/>
        <end position="941"/>
    </location>
</feature>
<feature type="compositionally biased region" description="Basic and acidic residues" evidence="12">
    <location>
        <begin position="8"/>
        <end position="20"/>
    </location>
</feature>
<feature type="transmembrane region" description="Helical" evidence="13">
    <location>
        <begin position="325"/>
        <end position="348"/>
    </location>
</feature>
<dbReference type="Gene3D" id="3.40.50.300">
    <property type="entry name" value="P-loop containing nucleotide triphosphate hydrolases"/>
    <property type="match status" value="2"/>
</dbReference>